<name>A0A830HCQ6_9CHLO</name>
<evidence type="ECO:0000256" key="6">
    <source>
        <dbReference type="SAM" id="Phobius"/>
    </source>
</evidence>
<dbReference type="PANTHER" id="PTHR23506">
    <property type="entry name" value="GH10249P"/>
    <property type="match status" value="1"/>
</dbReference>
<accession>A0A830HCQ6</accession>
<dbReference type="EMBL" id="BNJQ01000004">
    <property type="protein sequence ID" value="GHP03129.1"/>
    <property type="molecule type" value="Genomic_DNA"/>
</dbReference>
<feature type="transmembrane region" description="Helical" evidence="6">
    <location>
        <begin position="182"/>
        <end position="202"/>
    </location>
</feature>
<organism evidence="7 8">
    <name type="scientific">Pycnococcus provasolii</name>
    <dbReference type="NCBI Taxonomy" id="41880"/>
    <lineage>
        <taxon>Eukaryota</taxon>
        <taxon>Viridiplantae</taxon>
        <taxon>Chlorophyta</taxon>
        <taxon>Pseudoscourfieldiophyceae</taxon>
        <taxon>Pseudoscourfieldiales</taxon>
        <taxon>Pycnococcaceae</taxon>
        <taxon>Pycnococcus</taxon>
    </lineage>
</organism>
<feature type="transmembrane region" description="Helical" evidence="6">
    <location>
        <begin position="116"/>
        <end position="138"/>
    </location>
</feature>
<evidence type="ECO:0000313" key="8">
    <source>
        <dbReference type="Proteomes" id="UP000660262"/>
    </source>
</evidence>
<feature type="transmembrane region" description="Helical" evidence="6">
    <location>
        <begin position="408"/>
        <end position="428"/>
    </location>
</feature>
<keyword evidence="2" id="KW-0813">Transport</keyword>
<proteinExistence type="predicted"/>
<feature type="transmembrane region" description="Helical" evidence="6">
    <location>
        <begin position="150"/>
        <end position="170"/>
    </location>
</feature>
<dbReference type="Pfam" id="PF07690">
    <property type="entry name" value="MFS_1"/>
    <property type="match status" value="1"/>
</dbReference>
<keyword evidence="3 6" id="KW-0812">Transmembrane</keyword>
<keyword evidence="5 6" id="KW-0472">Membrane</keyword>
<dbReference type="AlphaFoldDB" id="A0A830HCQ6"/>
<dbReference type="PANTHER" id="PTHR23506:SF26">
    <property type="entry name" value="MFS-TYPE TRANSPORTER SLC18B1"/>
    <property type="match status" value="1"/>
</dbReference>
<dbReference type="Proteomes" id="UP000660262">
    <property type="component" value="Unassembled WGS sequence"/>
</dbReference>
<dbReference type="Gene3D" id="1.20.1250.20">
    <property type="entry name" value="MFS general substrate transporter like domains"/>
    <property type="match status" value="1"/>
</dbReference>
<dbReference type="GO" id="GO:0016020">
    <property type="term" value="C:membrane"/>
    <property type="evidence" value="ECO:0007669"/>
    <property type="project" value="UniProtKB-SubCell"/>
</dbReference>
<feature type="transmembrane region" description="Helical" evidence="6">
    <location>
        <begin position="448"/>
        <end position="475"/>
    </location>
</feature>
<protein>
    <recommendedName>
        <fullName evidence="9">Major facilitator superfamily (MFS) profile domain-containing protein</fullName>
    </recommendedName>
</protein>
<dbReference type="SUPFAM" id="SSF103473">
    <property type="entry name" value="MFS general substrate transporter"/>
    <property type="match status" value="1"/>
</dbReference>
<sequence>MELLFFRIRNFASSSLVRRLVAMADTFADTPVLGSASSSSPSSTDLETALLLNANDDDNNNNSNSNSNDNDAVPPTGLSSWLFILMCVSALVASCGFALAAPYLPEEAKESYSCGSVCVGFIFSVQPAFAFIGSPLCSQILKRRLCSRRLMLILSLNVAGLAFVAFAFVMKLPKPHENQPPVLFVATASIIRAVSGLASGAVDTTVFAMIASLCNHEQAHLVRTQGEESTSSTTTTTSTLGDRMGKLELAYGLGFAVGPAVGAGLYALGGFLLPFLVVGGLTVVLVAPALQVALQMGPHADKSERARQIASLVELSEESEAQGDDEEQCSVGGLVLARPGALAALCSAALSCACFGALDPSLQIYILSSVSDAHAKEATSAVGLLFCLVAFCYCLATVPVGRIADRAAPHACIAAGLVGIAVGFFLLGTPKFPIPYLGEAWAKLLPNVIARSAVALCVIGPSAALTFVPSMPALIMEARKRNGIGRNDNWPGEEVWHDSLSGALSAAWSAGAFVGPLAGGAVVRGLGFDDATGVFCVVLGAMAALQLASMLY</sequence>
<keyword evidence="4 6" id="KW-1133">Transmembrane helix</keyword>
<feature type="transmembrane region" description="Helical" evidence="6">
    <location>
        <begin position="275"/>
        <end position="294"/>
    </location>
</feature>
<keyword evidence="8" id="KW-1185">Reference proteome</keyword>
<feature type="transmembrane region" description="Helical" evidence="6">
    <location>
        <begin position="81"/>
        <end position="104"/>
    </location>
</feature>
<evidence type="ECO:0000256" key="2">
    <source>
        <dbReference type="ARBA" id="ARBA00022448"/>
    </source>
</evidence>
<dbReference type="InterPro" id="IPR036259">
    <property type="entry name" value="MFS_trans_sf"/>
</dbReference>
<gene>
    <name evidence="7" type="ORF">PPROV_000188400</name>
</gene>
<comment type="subcellular location">
    <subcellularLocation>
        <location evidence="1">Membrane</location>
        <topology evidence="1">Multi-pass membrane protein</topology>
    </subcellularLocation>
</comment>
<evidence type="ECO:0000313" key="7">
    <source>
        <dbReference type="EMBL" id="GHP03129.1"/>
    </source>
</evidence>
<evidence type="ECO:0000256" key="4">
    <source>
        <dbReference type="ARBA" id="ARBA00022989"/>
    </source>
</evidence>
<dbReference type="InterPro" id="IPR050930">
    <property type="entry name" value="MFS_Vesicular_Transporter"/>
</dbReference>
<comment type="caution">
    <text evidence="7">The sequence shown here is derived from an EMBL/GenBank/DDBJ whole genome shotgun (WGS) entry which is preliminary data.</text>
</comment>
<evidence type="ECO:0000256" key="5">
    <source>
        <dbReference type="ARBA" id="ARBA00023136"/>
    </source>
</evidence>
<evidence type="ECO:0008006" key="9">
    <source>
        <dbReference type="Google" id="ProtNLM"/>
    </source>
</evidence>
<dbReference type="GO" id="GO:0022857">
    <property type="term" value="F:transmembrane transporter activity"/>
    <property type="evidence" value="ECO:0007669"/>
    <property type="project" value="InterPro"/>
</dbReference>
<feature type="transmembrane region" description="Helical" evidence="6">
    <location>
        <begin position="378"/>
        <end position="396"/>
    </location>
</feature>
<reference evidence="7" key="1">
    <citation type="submission" date="2020-10" db="EMBL/GenBank/DDBJ databases">
        <title>Unveiling of a novel bifunctional photoreceptor, Dualchrome1, isolated from a cosmopolitan green alga.</title>
        <authorList>
            <person name="Suzuki S."/>
            <person name="Kawachi M."/>
        </authorList>
    </citation>
    <scope>NUCLEOTIDE SEQUENCE</scope>
    <source>
        <strain evidence="7">NIES 2893</strain>
    </source>
</reference>
<feature type="transmembrane region" description="Helical" evidence="6">
    <location>
        <begin position="249"/>
        <end position="269"/>
    </location>
</feature>
<dbReference type="InterPro" id="IPR011701">
    <property type="entry name" value="MFS"/>
</dbReference>
<evidence type="ECO:0000256" key="1">
    <source>
        <dbReference type="ARBA" id="ARBA00004141"/>
    </source>
</evidence>
<feature type="transmembrane region" description="Helical" evidence="6">
    <location>
        <begin position="531"/>
        <end position="551"/>
    </location>
</feature>
<feature type="transmembrane region" description="Helical" evidence="6">
    <location>
        <begin position="495"/>
        <end position="519"/>
    </location>
</feature>
<evidence type="ECO:0000256" key="3">
    <source>
        <dbReference type="ARBA" id="ARBA00022692"/>
    </source>
</evidence>